<sequence length="1052" mass="119166">MRPLSLLLENFGPYEHETIDFTRFTETPVFLISGKTGSGKTTIFDAMCYALFNQTSGADRDGAAMRSNFAATDAQTKVTFWFTHGQRRYRICRQPEQTVPKKRGGGFRQQPAKVSLSVFEQDEELAELTKAKKVQEYIQDLLQLDANQFSQIVLLPQGEFRQFLTATSDDKEKVLRRLFNTQFYADWAQMMKTKLHSEQKDLLQTQEQIETLQQQLIWQSDFEHPQADTPIDDVLQIAEQQQTQLKAQIEQQKQQLEQAKQAVQLVQNQTTLASQLSDWQQQTVILKQDLVALTEKKPAMKQLTSEIASLEWAKTQQPKVQQLEQSQEELARLQKQAQVRLTELEEQQQTVKTTNATFLALTLKQPEQQKRQHELDKMQQLQPIYQKVTFGAKQIAQLKEKQTKLQTTLGEKQQQLNDNEGQQQALSSQLANRPVVTAKLDIIAGQQTMLLSWRDELEDLKGETQKLTKTEQVLLTTGKQASYSEKQVSEADQEYRQLNSQWAQAQIARLSQSLLPGTPCPVCGAVDHPKPAPALPSTLISEAEVQQAETKLTQERKKLAQRQTEFSERTVALKQAKQRLEKKRQSLLSASQETLLGVNLDTNLTDFESLLTQRISDLKKQKKALEQELQHLSKQQILAEQFNQKIQGLQTELTSLQQQQQASAQQLVKAITKQQSLQEQVPAQFSDEAELQQHLESLQEQITAFAADFNGATTTKDTANQKLAALKATMMANKQQLQQLKAKVKQLQQQVTLALKSRWTDRPEQQFKELLAKLATLDEKRQTLQTFHDQRLQKQTQLDHLNGLIASRPQPDLKKLQQQLAKQEEQVTTISAHFYQAEANQQTNEKLLKKINQCLAAKKSRLQLLAQLNQLSNVANGDGANKVSLERYVLQTYLTEVLLVANQRLAPLTNGRYQLQLHETTGTHRNHSGLEIDVYDDNVGALRSVHTLSGGESFIAALALALALGEVIQNETGSVEIDALFIDEGFGSLDEEALEMAMTALETIEGKNRMIGIISHVKELQEQLPFQLQVITDGGGKSHVRYQMAFAGQSAR</sequence>
<accession>A0A192H1Q8</accession>
<evidence type="ECO:0000256" key="2">
    <source>
        <dbReference type="ARBA" id="ARBA00011322"/>
    </source>
</evidence>
<comment type="subunit">
    <text evidence="2">Heterodimer of SbcC and SbcD.</text>
</comment>
<keyword evidence="5" id="KW-1185">Reference proteome</keyword>
<dbReference type="InterPro" id="IPR027417">
    <property type="entry name" value="P-loop_NTPase"/>
</dbReference>
<evidence type="ECO:0000313" key="4">
    <source>
        <dbReference type="EMBL" id="ANK62744.1"/>
    </source>
</evidence>
<dbReference type="EMBL" id="CP014873">
    <property type="protein sequence ID" value="ANK62744.1"/>
    <property type="molecule type" value="Genomic_DNA"/>
</dbReference>
<organism evidence="4 5">
    <name type="scientific">Loigolactobacillus backii</name>
    <dbReference type="NCBI Taxonomy" id="375175"/>
    <lineage>
        <taxon>Bacteria</taxon>
        <taxon>Bacillati</taxon>
        <taxon>Bacillota</taxon>
        <taxon>Bacilli</taxon>
        <taxon>Lactobacillales</taxon>
        <taxon>Lactobacillaceae</taxon>
        <taxon>Loigolactobacillus</taxon>
    </lineage>
</organism>
<dbReference type="Proteomes" id="UP000078582">
    <property type="component" value="Chromosome"/>
</dbReference>
<reference evidence="4 5" key="1">
    <citation type="submission" date="2016-03" db="EMBL/GenBank/DDBJ databases">
        <title>Pediococcus and Lactobacillus from brewery environment - whole genome sequencing and assembly.</title>
        <authorList>
            <person name="Behr J."/>
            <person name="Geissler A.J."/>
            <person name="Vogel R.F."/>
        </authorList>
    </citation>
    <scope>NUCLEOTIDE SEQUENCE [LARGE SCALE GENOMIC DNA]</scope>
    <source>
        <strain evidence="4 5">TMW 1.1989</strain>
    </source>
</reference>
<dbReference type="KEGG" id="lbt:AYR52_03160"/>
<dbReference type="Gene3D" id="3.40.50.300">
    <property type="entry name" value="P-loop containing nucleotide triphosphate hydrolases"/>
    <property type="match status" value="2"/>
</dbReference>
<dbReference type="STRING" id="375175.AYR53_08275"/>
<comment type="similarity">
    <text evidence="1">Belongs to the SMC family. SbcC subfamily.</text>
</comment>
<dbReference type="OrthoDB" id="9795626at2"/>
<dbReference type="Pfam" id="PF13558">
    <property type="entry name" value="SbcC_Walker_B"/>
    <property type="match status" value="1"/>
</dbReference>
<evidence type="ECO:0000256" key="3">
    <source>
        <dbReference type="ARBA" id="ARBA00013368"/>
    </source>
</evidence>
<protein>
    <recommendedName>
        <fullName evidence="3">Nuclease SbcCD subunit C</fullName>
    </recommendedName>
</protein>
<dbReference type="GeneID" id="42982250"/>
<dbReference type="Gene3D" id="1.10.287.1490">
    <property type="match status" value="1"/>
</dbReference>
<dbReference type="PANTHER" id="PTHR32114:SF2">
    <property type="entry name" value="ABC TRANSPORTER ABCH.3"/>
    <property type="match status" value="1"/>
</dbReference>
<evidence type="ECO:0000256" key="1">
    <source>
        <dbReference type="ARBA" id="ARBA00006930"/>
    </source>
</evidence>
<dbReference type="RefSeq" id="WP_068223737.1">
    <property type="nucleotide sequence ID" value="NZ_CP014623.1"/>
</dbReference>
<gene>
    <name evidence="4" type="ORF">AYR53_08275</name>
</gene>
<dbReference type="AlphaFoldDB" id="A0A192H1Q8"/>
<proteinExistence type="inferred from homology"/>
<evidence type="ECO:0000313" key="5">
    <source>
        <dbReference type="Proteomes" id="UP000078582"/>
    </source>
</evidence>
<name>A0A192H1Q8_9LACO</name>
<dbReference type="PANTHER" id="PTHR32114">
    <property type="entry name" value="ABC TRANSPORTER ABCH.3"/>
    <property type="match status" value="1"/>
</dbReference>
<dbReference type="SUPFAM" id="SSF52540">
    <property type="entry name" value="P-loop containing nucleoside triphosphate hydrolases"/>
    <property type="match status" value="1"/>
</dbReference>